<dbReference type="EMBL" id="VNFF01000007">
    <property type="protein sequence ID" value="TVU83828.1"/>
    <property type="molecule type" value="Genomic_DNA"/>
</dbReference>
<keyword evidence="1" id="KW-0472">Membrane</keyword>
<feature type="transmembrane region" description="Helical" evidence="1">
    <location>
        <begin position="6"/>
        <end position="22"/>
    </location>
</feature>
<accession>A0ABY3FEF7</accession>
<evidence type="ECO:0000256" key="1">
    <source>
        <dbReference type="SAM" id="Phobius"/>
    </source>
</evidence>
<evidence type="ECO:0008006" key="4">
    <source>
        <dbReference type="Google" id="ProtNLM"/>
    </source>
</evidence>
<keyword evidence="1" id="KW-1133">Transmembrane helix</keyword>
<sequence>MVNLLFRAFIILIALVATNEYLDDYQKLMTAYNKGQEAFGYLFIVLGDVFRSLGLSYFYVHLSYLVIMAVSIAALTRNLFFMVVLIVLVGEILNEQTRFFTGAFGAIALLIYAKKLKVLSATSVLVHPAAGVLAFAGYITNRLFIKFATPTLFLACGCSAFILSEIIRDIIIMIGSKLGYGYEGTVYLEPLSLVGKVFLFFILFLEFFKFKSEVKLNRPKDFYLVKSFLLLTILFSSFAIVSGRLLLIVTVLLVATSTMPTVFVKRKVSVNYNKLVLFSACIVFAALLVRLYKLLAGDS</sequence>
<feature type="transmembrane region" description="Helical" evidence="1">
    <location>
        <begin position="186"/>
        <end position="208"/>
    </location>
</feature>
<feature type="transmembrane region" description="Helical" evidence="1">
    <location>
        <begin position="38"/>
        <end position="59"/>
    </location>
</feature>
<feature type="transmembrane region" description="Helical" evidence="1">
    <location>
        <begin position="65"/>
        <end position="90"/>
    </location>
</feature>
<evidence type="ECO:0000313" key="2">
    <source>
        <dbReference type="EMBL" id="TVU83828.1"/>
    </source>
</evidence>
<name>A0ABY3FEF7_9GAMM</name>
<feature type="transmembrane region" description="Helical" evidence="1">
    <location>
        <begin position="228"/>
        <end position="255"/>
    </location>
</feature>
<keyword evidence="3" id="KW-1185">Reference proteome</keyword>
<feature type="transmembrane region" description="Helical" evidence="1">
    <location>
        <begin position="119"/>
        <end position="140"/>
    </location>
</feature>
<reference evidence="2 3" key="1">
    <citation type="submission" date="2019-07" db="EMBL/GenBank/DDBJ databases">
        <title>Diversity of Bacteria from Kongsfjorden, Arctic.</title>
        <authorList>
            <person name="Yu Y."/>
        </authorList>
    </citation>
    <scope>NUCLEOTIDE SEQUENCE [LARGE SCALE GENOMIC DNA]</scope>
    <source>
        <strain evidence="2 3">SM1927</strain>
    </source>
</reference>
<keyword evidence="1" id="KW-0812">Transmembrane</keyword>
<feature type="transmembrane region" description="Helical" evidence="1">
    <location>
        <begin position="152"/>
        <end position="174"/>
    </location>
</feature>
<organism evidence="2 3">
    <name type="scientific">Pseudoalteromonas neustonica</name>
    <dbReference type="NCBI Taxonomy" id="1840331"/>
    <lineage>
        <taxon>Bacteria</taxon>
        <taxon>Pseudomonadati</taxon>
        <taxon>Pseudomonadota</taxon>
        <taxon>Gammaproteobacteria</taxon>
        <taxon>Alteromonadales</taxon>
        <taxon>Pseudoalteromonadaceae</taxon>
        <taxon>Pseudoalteromonas</taxon>
    </lineage>
</organism>
<dbReference type="Proteomes" id="UP000317938">
    <property type="component" value="Unassembled WGS sequence"/>
</dbReference>
<proteinExistence type="predicted"/>
<protein>
    <recommendedName>
        <fullName evidence="4">EpsG family protein</fullName>
    </recommendedName>
</protein>
<dbReference type="RefSeq" id="WP_145236590.1">
    <property type="nucleotide sequence ID" value="NZ_VNFF01000007.1"/>
</dbReference>
<evidence type="ECO:0000313" key="3">
    <source>
        <dbReference type="Proteomes" id="UP000317938"/>
    </source>
</evidence>
<gene>
    <name evidence="2" type="ORF">FQP85_08620</name>
</gene>
<feature type="transmembrane region" description="Helical" evidence="1">
    <location>
        <begin position="97"/>
        <end position="113"/>
    </location>
</feature>
<comment type="caution">
    <text evidence="2">The sequence shown here is derived from an EMBL/GenBank/DDBJ whole genome shotgun (WGS) entry which is preliminary data.</text>
</comment>
<feature type="transmembrane region" description="Helical" evidence="1">
    <location>
        <begin position="275"/>
        <end position="292"/>
    </location>
</feature>